<organism evidence="2 3">
    <name type="scientific">Setaria viridis</name>
    <name type="common">Green bristlegrass</name>
    <name type="synonym">Setaria italica subsp. viridis</name>
    <dbReference type="NCBI Taxonomy" id="4556"/>
    <lineage>
        <taxon>Eukaryota</taxon>
        <taxon>Viridiplantae</taxon>
        <taxon>Streptophyta</taxon>
        <taxon>Embryophyta</taxon>
        <taxon>Tracheophyta</taxon>
        <taxon>Spermatophyta</taxon>
        <taxon>Magnoliopsida</taxon>
        <taxon>Liliopsida</taxon>
        <taxon>Poales</taxon>
        <taxon>Poaceae</taxon>
        <taxon>PACMAD clade</taxon>
        <taxon>Panicoideae</taxon>
        <taxon>Panicodae</taxon>
        <taxon>Paniceae</taxon>
        <taxon>Cenchrinae</taxon>
        <taxon>Setaria</taxon>
    </lineage>
</organism>
<evidence type="ECO:0000313" key="3">
    <source>
        <dbReference type="Proteomes" id="UP000298652"/>
    </source>
</evidence>
<dbReference type="AlphaFoldDB" id="A0A4U6VL57"/>
<feature type="signal peptide" evidence="1">
    <location>
        <begin position="1"/>
        <end position="24"/>
    </location>
</feature>
<dbReference type="Proteomes" id="UP000298652">
    <property type="component" value="Chromosome 3"/>
</dbReference>
<accession>A0A4U6VL57</accession>
<reference evidence="2" key="1">
    <citation type="submission" date="2019-03" db="EMBL/GenBank/DDBJ databases">
        <title>WGS assembly of Setaria viridis.</title>
        <authorList>
            <person name="Huang P."/>
            <person name="Jenkins J."/>
            <person name="Grimwood J."/>
            <person name="Barry K."/>
            <person name="Healey A."/>
            <person name="Mamidi S."/>
            <person name="Sreedasyam A."/>
            <person name="Shu S."/>
            <person name="Feldman M."/>
            <person name="Wu J."/>
            <person name="Yu Y."/>
            <person name="Chen C."/>
            <person name="Johnson J."/>
            <person name="Rokhsar D."/>
            <person name="Baxter I."/>
            <person name="Schmutz J."/>
            <person name="Brutnell T."/>
            <person name="Kellogg E."/>
        </authorList>
    </citation>
    <scope>NUCLEOTIDE SEQUENCE [LARGE SCALE GENOMIC DNA]</scope>
</reference>
<keyword evidence="1" id="KW-0732">Signal</keyword>
<proteinExistence type="predicted"/>
<sequence length="60" mass="6291">MVELARLGRSLLQAFLLPLSVSNALLVRQSAPRFCGGIDRHGCGISVTAGLQELGQAADI</sequence>
<evidence type="ECO:0000256" key="1">
    <source>
        <dbReference type="SAM" id="SignalP"/>
    </source>
</evidence>
<protein>
    <submittedName>
        <fullName evidence="2">Uncharacterized protein</fullName>
    </submittedName>
</protein>
<feature type="chain" id="PRO_5020513475" evidence="1">
    <location>
        <begin position="25"/>
        <end position="60"/>
    </location>
</feature>
<evidence type="ECO:0000313" key="2">
    <source>
        <dbReference type="EMBL" id="TKW29752.1"/>
    </source>
</evidence>
<name>A0A4U6VL57_SETVI</name>
<gene>
    <name evidence="2" type="ORF">SEVIR_3G416566v2</name>
</gene>
<dbReference type="Gramene" id="TKW29752">
    <property type="protein sequence ID" value="TKW29752"/>
    <property type="gene ID" value="SEVIR_3G416566v2"/>
</dbReference>
<dbReference type="EMBL" id="CM016554">
    <property type="protein sequence ID" value="TKW29752.1"/>
    <property type="molecule type" value="Genomic_DNA"/>
</dbReference>
<keyword evidence="3" id="KW-1185">Reference proteome</keyword>